<reference evidence="8 9" key="1">
    <citation type="journal article" date="2019" name="BMC Genomics">
        <title>New insights from Opisthorchis felineus genome: update on genomics of the epidemiologically important liver flukes.</title>
        <authorList>
            <person name="Ershov N.I."/>
            <person name="Mordvinov V.A."/>
            <person name="Prokhortchouk E.B."/>
            <person name="Pakharukova M.Y."/>
            <person name="Gunbin K.V."/>
            <person name="Ustyantsev K."/>
            <person name="Genaev M.A."/>
            <person name="Blinov A.G."/>
            <person name="Mazur A."/>
            <person name="Boulygina E."/>
            <person name="Tsygankova S."/>
            <person name="Khrameeva E."/>
            <person name="Chekanov N."/>
            <person name="Fan G."/>
            <person name="Xiao A."/>
            <person name="Zhang H."/>
            <person name="Xu X."/>
            <person name="Yang H."/>
            <person name="Solovyev V."/>
            <person name="Lee S.M."/>
            <person name="Liu X."/>
            <person name="Afonnikov D.A."/>
            <person name="Skryabin K.G."/>
        </authorList>
    </citation>
    <scope>NUCLEOTIDE SEQUENCE [LARGE SCALE GENOMIC DNA]</scope>
    <source>
        <strain evidence="8">AK-0245</strain>
        <tissue evidence="8">Whole organism</tissue>
    </source>
</reference>
<protein>
    <recommendedName>
        <fullName evidence="5">L-serine deaminase</fullName>
    </recommendedName>
    <alternativeName>
        <fullName evidence="6">L-threonine dehydratase</fullName>
    </alternativeName>
</protein>
<keyword evidence="4" id="KW-0456">Lyase</keyword>
<evidence type="ECO:0000256" key="3">
    <source>
        <dbReference type="ARBA" id="ARBA00022898"/>
    </source>
</evidence>
<dbReference type="SUPFAM" id="SSF53686">
    <property type="entry name" value="Tryptophan synthase beta subunit-like PLP-dependent enzymes"/>
    <property type="match status" value="1"/>
</dbReference>
<keyword evidence="3" id="KW-0663">Pyridoxal phosphate</keyword>
<evidence type="ECO:0000313" key="9">
    <source>
        <dbReference type="Proteomes" id="UP000308267"/>
    </source>
</evidence>
<comment type="similarity">
    <text evidence="2">Belongs to the serine/threonine dehydratase family.</text>
</comment>
<evidence type="ECO:0000256" key="6">
    <source>
        <dbReference type="ARBA" id="ARBA00042605"/>
    </source>
</evidence>
<dbReference type="InterPro" id="IPR050147">
    <property type="entry name" value="Ser/Thr_Dehydratase"/>
</dbReference>
<dbReference type="PANTHER" id="PTHR48078">
    <property type="entry name" value="THREONINE DEHYDRATASE, MITOCHONDRIAL-RELATED"/>
    <property type="match status" value="1"/>
</dbReference>
<dbReference type="CDD" id="cd01562">
    <property type="entry name" value="Thr-dehyd"/>
    <property type="match status" value="1"/>
</dbReference>
<sequence>MTVKTLQSAGILFSFKKLQNGPVSLIMYQVTENGCCSPNVSDCEEKQTEWKHKPITDIPIPDANDPDVFDPDCDAHNPVAVTYQDVSAAYYRIRDGIIRTPCKKSQLSKIYNMNIFLKLELQQVTGSFKERGARNFLLQLTPEQAKRGVIASSAGNHGQALAYHGKNLNIPVTIVMPVFAPLMKVENCLSHGANVILKGADMSQAKPYALKVAKINDIRYVNGYDHPQILAGQGSVALEIMEQVPTVDAILVPVGGGGLLAGIAVAVKGINPKVQVIGVESDQCAGFGRSMQAGEVTYTACSSTVADGLAVPLVGVNSLHTCLGLVDKMITVEESHIHRAIIRLLEVEKCVAEGAGATALAAILAGYLPELEGKTVVPIISGGNIDTTILGRVIDRGLTLEGRLCRFLVVVSDRPGGIAEMCCMLRDLGVSIKDIFHERVWLKSSIFNVQLRVVCETRDTNHAAELERALRKKYAEVLWGSAAI</sequence>
<dbReference type="FunFam" id="3.40.50.1100:FF:000007">
    <property type="entry name" value="L-threonine dehydratase catabolic TdcB"/>
    <property type="match status" value="1"/>
</dbReference>
<evidence type="ECO:0000259" key="7">
    <source>
        <dbReference type="Pfam" id="PF00291"/>
    </source>
</evidence>
<dbReference type="STRING" id="147828.A0A4S2L7M0"/>
<gene>
    <name evidence="8" type="ORF">CRM22_009429</name>
</gene>
<name>A0A4S2L7M0_OPIFE</name>
<feature type="domain" description="Tryptophan synthase beta chain-like PALP" evidence="7">
    <location>
        <begin position="93"/>
        <end position="382"/>
    </location>
</feature>
<evidence type="ECO:0000313" key="8">
    <source>
        <dbReference type="EMBL" id="TGZ58800.1"/>
    </source>
</evidence>
<evidence type="ECO:0000256" key="2">
    <source>
        <dbReference type="ARBA" id="ARBA00010869"/>
    </source>
</evidence>
<comment type="cofactor">
    <cofactor evidence="1">
        <name>pyridoxal 5'-phosphate</name>
        <dbReference type="ChEBI" id="CHEBI:597326"/>
    </cofactor>
</comment>
<dbReference type="Proteomes" id="UP000308267">
    <property type="component" value="Unassembled WGS sequence"/>
</dbReference>
<evidence type="ECO:0000256" key="4">
    <source>
        <dbReference type="ARBA" id="ARBA00023239"/>
    </source>
</evidence>
<organism evidence="8 9">
    <name type="scientific">Opisthorchis felineus</name>
    <dbReference type="NCBI Taxonomy" id="147828"/>
    <lineage>
        <taxon>Eukaryota</taxon>
        <taxon>Metazoa</taxon>
        <taxon>Spiralia</taxon>
        <taxon>Lophotrochozoa</taxon>
        <taxon>Platyhelminthes</taxon>
        <taxon>Trematoda</taxon>
        <taxon>Digenea</taxon>
        <taxon>Opisthorchiida</taxon>
        <taxon>Opisthorchiata</taxon>
        <taxon>Opisthorchiidae</taxon>
        <taxon>Opisthorchis</taxon>
    </lineage>
</organism>
<dbReference type="AlphaFoldDB" id="A0A4S2L7M0"/>
<dbReference type="GO" id="GO:0004794">
    <property type="term" value="F:threonine deaminase activity"/>
    <property type="evidence" value="ECO:0007669"/>
    <property type="project" value="TreeGrafter"/>
</dbReference>
<keyword evidence="9" id="KW-1185">Reference proteome</keyword>
<proteinExistence type="inferred from homology"/>
<comment type="caution">
    <text evidence="8">The sequence shown here is derived from an EMBL/GenBank/DDBJ whole genome shotgun (WGS) entry which is preliminary data.</text>
</comment>
<accession>A0A4S2L7M0</accession>
<dbReference type="GO" id="GO:0003941">
    <property type="term" value="F:L-serine ammonia-lyase activity"/>
    <property type="evidence" value="ECO:0007669"/>
    <property type="project" value="TreeGrafter"/>
</dbReference>
<dbReference type="EMBL" id="SJOL01009124">
    <property type="protein sequence ID" value="TGZ58800.1"/>
    <property type="molecule type" value="Genomic_DNA"/>
</dbReference>
<dbReference type="Gene3D" id="3.40.50.1100">
    <property type="match status" value="2"/>
</dbReference>
<dbReference type="InterPro" id="IPR044561">
    <property type="entry name" value="ACT_ThrD-II-like"/>
</dbReference>
<evidence type="ECO:0000256" key="1">
    <source>
        <dbReference type="ARBA" id="ARBA00001933"/>
    </source>
</evidence>
<evidence type="ECO:0000256" key="5">
    <source>
        <dbReference type="ARBA" id="ARBA00041766"/>
    </source>
</evidence>
<dbReference type="GO" id="GO:0006567">
    <property type="term" value="P:L-threonine catabolic process"/>
    <property type="evidence" value="ECO:0007669"/>
    <property type="project" value="TreeGrafter"/>
</dbReference>
<dbReference type="PANTHER" id="PTHR48078:SF19">
    <property type="entry name" value="ACT DOMAIN-CONTAINING PROTEIN"/>
    <property type="match status" value="1"/>
</dbReference>
<dbReference type="Pfam" id="PF00291">
    <property type="entry name" value="PALP"/>
    <property type="match status" value="1"/>
</dbReference>
<dbReference type="GO" id="GO:0006565">
    <property type="term" value="P:L-serine catabolic process"/>
    <property type="evidence" value="ECO:0007669"/>
    <property type="project" value="TreeGrafter"/>
</dbReference>
<dbReference type="OrthoDB" id="4418812at2759"/>
<dbReference type="InterPro" id="IPR036052">
    <property type="entry name" value="TrpB-like_PALP_sf"/>
</dbReference>
<dbReference type="GO" id="GO:0009097">
    <property type="term" value="P:isoleucine biosynthetic process"/>
    <property type="evidence" value="ECO:0007669"/>
    <property type="project" value="TreeGrafter"/>
</dbReference>
<dbReference type="InterPro" id="IPR001926">
    <property type="entry name" value="TrpB-like_PALP"/>
</dbReference>
<dbReference type="CDD" id="cd04886">
    <property type="entry name" value="ACT_ThrD-II-like"/>
    <property type="match status" value="1"/>
</dbReference>
<dbReference type="EMBL" id="SJOL01009124">
    <property type="protein sequence ID" value="TGZ58802.1"/>
    <property type="molecule type" value="Genomic_DNA"/>
</dbReference>